<dbReference type="GO" id="GO:0016020">
    <property type="term" value="C:membrane"/>
    <property type="evidence" value="ECO:0007669"/>
    <property type="project" value="TreeGrafter"/>
</dbReference>
<comment type="similarity">
    <text evidence="1">Belongs to the GDA1/CD39 NTPase family.</text>
</comment>
<sequence>MWAPRSYIYGGVSYPALAFASGSNLNKCERLAIKALKVDEQCMHVSCTFGGVWSGGGGGAGQNNLYLASYFFERAAEAGIIDPRVPAAIVRPTDFHDAAKRACKTNLKDAKHTYPHVEDGNLPYICMDFVYLFRLLVDGFGCSKSTT</sequence>
<dbReference type="InterPro" id="IPR000407">
    <property type="entry name" value="GDA1_CD39_NTPase"/>
</dbReference>
<comment type="caution">
    <text evidence="9">The sequence shown here is derived from an EMBL/GenBank/DDBJ whole genome shotgun (WGS) entry which is preliminary data.</text>
</comment>
<dbReference type="Gene3D" id="3.30.420.150">
    <property type="entry name" value="Exopolyphosphatase. Domain 2"/>
    <property type="match status" value="1"/>
</dbReference>
<dbReference type="Proteomes" id="UP000836841">
    <property type="component" value="Unassembled WGS sequence"/>
</dbReference>
<dbReference type="AlphaFoldDB" id="A0AAU9RS86"/>
<gene>
    <name evidence="9" type="ORF">TAV2_LOCUS8229</name>
</gene>
<dbReference type="PANTHER" id="PTHR11782">
    <property type="entry name" value="ADENOSINE/GUANOSINE DIPHOSPHATASE"/>
    <property type="match status" value="1"/>
</dbReference>
<dbReference type="PANTHER" id="PTHR11782:SF116">
    <property type="entry name" value="APYRASE"/>
    <property type="match status" value="1"/>
</dbReference>
<evidence type="ECO:0000256" key="3">
    <source>
        <dbReference type="ARBA" id="ARBA00022801"/>
    </source>
</evidence>
<evidence type="ECO:0000256" key="7">
    <source>
        <dbReference type="ARBA" id="ARBA00032306"/>
    </source>
</evidence>
<dbReference type="GO" id="GO:0017110">
    <property type="term" value="F:nucleoside diphosphate phosphatase activity"/>
    <property type="evidence" value="ECO:0007669"/>
    <property type="project" value="TreeGrafter"/>
</dbReference>
<protein>
    <recommendedName>
        <fullName evidence="2">apyrase</fullName>
        <ecNumber evidence="2">3.6.1.5</ecNumber>
    </recommendedName>
    <alternativeName>
        <fullName evidence="6">ATP-diphosphatase</fullName>
    </alternativeName>
    <alternativeName>
        <fullName evidence="7">ATP-diphosphohydrolase</fullName>
    </alternativeName>
    <alternativeName>
        <fullName evidence="4">Adenosine diphosphatase</fullName>
    </alternativeName>
    <alternativeName>
        <fullName evidence="5">NTPDase</fullName>
    </alternativeName>
</protein>
<organism evidence="9 10">
    <name type="scientific">Thlaspi arvense</name>
    <name type="common">Field penny-cress</name>
    <dbReference type="NCBI Taxonomy" id="13288"/>
    <lineage>
        <taxon>Eukaryota</taxon>
        <taxon>Viridiplantae</taxon>
        <taxon>Streptophyta</taxon>
        <taxon>Embryophyta</taxon>
        <taxon>Tracheophyta</taxon>
        <taxon>Spermatophyta</taxon>
        <taxon>Magnoliopsida</taxon>
        <taxon>eudicotyledons</taxon>
        <taxon>Gunneridae</taxon>
        <taxon>Pentapetalae</taxon>
        <taxon>rosids</taxon>
        <taxon>malvids</taxon>
        <taxon>Brassicales</taxon>
        <taxon>Brassicaceae</taxon>
        <taxon>Thlaspideae</taxon>
        <taxon>Thlaspi</taxon>
    </lineage>
</organism>
<evidence type="ECO:0000256" key="5">
    <source>
        <dbReference type="ARBA" id="ARBA00031370"/>
    </source>
</evidence>
<keyword evidence="3" id="KW-0378">Hydrolase</keyword>
<evidence type="ECO:0000313" key="10">
    <source>
        <dbReference type="Proteomes" id="UP000836841"/>
    </source>
</evidence>
<dbReference type="EC" id="3.6.1.5" evidence="2"/>
<evidence type="ECO:0000256" key="2">
    <source>
        <dbReference type="ARBA" id="ARBA00012148"/>
    </source>
</evidence>
<dbReference type="GO" id="GO:0004050">
    <property type="term" value="F:apyrase activity"/>
    <property type="evidence" value="ECO:0007669"/>
    <property type="project" value="UniProtKB-EC"/>
</dbReference>
<dbReference type="Pfam" id="PF01150">
    <property type="entry name" value="GDA1_CD39"/>
    <property type="match status" value="1"/>
</dbReference>
<name>A0AAU9RS86_THLAR</name>
<evidence type="ECO:0000256" key="4">
    <source>
        <dbReference type="ARBA" id="ARBA00030084"/>
    </source>
</evidence>
<evidence type="ECO:0000256" key="8">
    <source>
        <dbReference type="ARBA" id="ARBA00049175"/>
    </source>
</evidence>
<evidence type="ECO:0000313" key="9">
    <source>
        <dbReference type="EMBL" id="CAH2049218.1"/>
    </source>
</evidence>
<proteinExistence type="inferred from homology"/>
<accession>A0AAU9RS86</accession>
<evidence type="ECO:0000256" key="6">
    <source>
        <dbReference type="ARBA" id="ARBA00031428"/>
    </source>
</evidence>
<comment type="catalytic activity">
    <reaction evidence="8">
        <text>a ribonucleoside 5'-triphosphate + 2 H2O = a ribonucleoside 5'-phosphate + 2 phosphate + 2 H(+)</text>
        <dbReference type="Rhea" id="RHEA:36795"/>
        <dbReference type="ChEBI" id="CHEBI:15377"/>
        <dbReference type="ChEBI" id="CHEBI:15378"/>
        <dbReference type="ChEBI" id="CHEBI:43474"/>
        <dbReference type="ChEBI" id="CHEBI:58043"/>
        <dbReference type="ChEBI" id="CHEBI:61557"/>
        <dbReference type="EC" id="3.6.1.5"/>
    </reaction>
</comment>
<keyword evidence="10" id="KW-1185">Reference proteome</keyword>
<evidence type="ECO:0000256" key="1">
    <source>
        <dbReference type="ARBA" id="ARBA00009283"/>
    </source>
</evidence>
<dbReference type="GO" id="GO:0009134">
    <property type="term" value="P:nucleoside diphosphate catabolic process"/>
    <property type="evidence" value="ECO:0007669"/>
    <property type="project" value="TreeGrafter"/>
</dbReference>
<dbReference type="EMBL" id="CAJVSB020000268">
    <property type="protein sequence ID" value="CAH2049218.1"/>
    <property type="molecule type" value="Genomic_DNA"/>
</dbReference>
<reference evidence="9 10" key="1">
    <citation type="submission" date="2022-03" db="EMBL/GenBank/DDBJ databases">
        <authorList>
            <person name="Nunn A."/>
            <person name="Chopra R."/>
            <person name="Nunn A."/>
            <person name="Contreras Garrido A."/>
        </authorList>
    </citation>
    <scope>NUCLEOTIDE SEQUENCE [LARGE SCALE GENOMIC DNA]</scope>
</reference>